<keyword evidence="2" id="KW-1185">Reference proteome</keyword>
<accession>A0ABU5EWP6</accession>
<proteinExistence type="predicted"/>
<gene>
    <name evidence="1" type="ORF">R5W23_006076</name>
</gene>
<dbReference type="RefSeq" id="WP_320685763.1">
    <property type="nucleotide sequence ID" value="NZ_JAXBLV010000066.1"/>
</dbReference>
<reference evidence="2" key="1">
    <citation type="journal article" date="2023" name="Mar. Drugs">
        <title>Gemmata algarum, a Novel Planctomycete Isolated from an Algal Mat, Displays Antimicrobial Activity.</title>
        <authorList>
            <person name="Kumar G."/>
            <person name="Kallscheuer N."/>
            <person name="Kashif M."/>
            <person name="Ahamad S."/>
            <person name="Jagadeeshwari U."/>
            <person name="Pannikurungottu S."/>
            <person name="Haufschild T."/>
            <person name="Kabuu M."/>
            <person name="Sasikala C."/>
            <person name="Jogler C."/>
            <person name="Ramana C."/>
        </authorList>
    </citation>
    <scope>NUCLEOTIDE SEQUENCE [LARGE SCALE GENOMIC DNA]</scope>
    <source>
        <strain evidence="2">JC673</strain>
    </source>
</reference>
<name>A0ABU5EWP6_9BACT</name>
<evidence type="ECO:0000313" key="2">
    <source>
        <dbReference type="Proteomes" id="UP001272242"/>
    </source>
</evidence>
<evidence type="ECO:0000313" key="1">
    <source>
        <dbReference type="EMBL" id="MDY3558900.1"/>
    </source>
</evidence>
<dbReference type="InterPro" id="IPR014338">
    <property type="entry name" value="CHP02996_rpt-companion-dom"/>
</dbReference>
<dbReference type="EMBL" id="JAXBLV010000066">
    <property type="protein sequence ID" value="MDY3558900.1"/>
    <property type="molecule type" value="Genomic_DNA"/>
</dbReference>
<comment type="caution">
    <text evidence="1">The sequence shown here is derived from an EMBL/GenBank/DDBJ whole genome shotgun (WGS) entry which is preliminary data.</text>
</comment>
<dbReference type="Proteomes" id="UP001272242">
    <property type="component" value="Unassembled WGS sequence"/>
</dbReference>
<dbReference type="NCBIfam" id="TIGR02996">
    <property type="entry name" value="rpt_mate_G_obs"/>
    <property type="match status" value="1"/>
</dbReference>
<organism evidence="1 2">
    <name type="scientific">Gemmata algarum</name>
    <dbReference type="NCBI Taxonomy" id="2975278"/>
    <lineage>
        <taxon>Bacteria</taxon>
        <taxon>Pseudomonadati</taxon>
        <taxon>Planctomycetota</taxon>
        <taxon>Planctomycetia</taxon>
        <taxon>Gemmatales</taxon>
        <taxon>Gemmataceae</taxon>
        <taxon>Gemmata</taxon>
    </lineage>
</organism>
<protein>
    <submittedName>
        <fullName evidence="1">TIGR02996 domain-containing protein</fullName>
    </submittedName>
</protein>
<sequence>MHPDADALLDAIFDAPDDDTPRLVYADWLQEHGQEAHAQFIRLQCAAARHPLWSDEANRLWEEIGRVWTRLDEEWWPATRDDWDLRNGTRLDATHFHRGFLGRRLGLTCDQLARYGETCWPWLPLPETTLSSGPEDEYYEWDEDEEPQFADDESDEGAEPHIPRLFRIQRLHVRGNKWEHLRRLGCWPLVASPQLANLEVLDLGAVNLPSVYAERMLAPGRFPRLREVRLRVFDPKRRPNPAGCLTADVDTSALHLAELRRRLEARFEKVVWRVGP</sequence>